<dbReference type="Gene3D" id="3.10.450.50">
    <property type="match status" value="1"/>
</dbReference>
<comment type="caution">
    <text evidence="2">The sequence shown here is derived from an EMBL/GenBank/DDBJ whole genome shotgun (WGS) entry which is preliminary data.</text>
</comment>
<dbReference type="Pfam" id="PF14534">
    <property type="entry name" value="DUF4440"/>
    <property type="match status" value="1"/>
</dbReference>
<keyword evidence="3" id="KW-1185">Reference proteome</keyword>
<dbReference type="EMBL" id="QZEY01000020">
    <property type="protein sequence ID" value="RJL23002.1"/>
    <property type="molecule type" value="Genomic_DNA"/>
</dbReference>
<dbReference type="AlphaFoldDB" id="A0A3A4ATY8"/>
<reference evidence="2 3" key="1">
    <citation type="submission" date="2018-09" db="EMBL/GenBank/DDBJ databases">
        <title>YIM 75507 draft genome.</title>
        <authorList>
            <person name="Tang S."/>
            <person name="Feng Y."/>
        </authorList>
    </citation>
    <scope>NUCLEOTIDE SEQUENCE [LARGE SCALE GENOMIC DNA]</scope>
    <source>
        <strain evidence="2 3">YIM 75507</strain>
    </source>
</reference>
<gene>
    <name evidence="2" type="ORF">D5H75_34030</name>
</gene>
<dbReference type="InterPro" id="IPR011944">
    <property type="entry name" value="Steroid_delta5-4_isomerase"/>
</dbReference>
<evidence type="ECO:0000313" key="3">
    <source>
        <dbReference type="Proteomes" id="UP000265768"/>
    </source>
</evidence>
<protein>
    <submittedName>
        <fullName evidence="2">SgcJ/EcaC family oxidoreductase</fullName>
    </submittedName>
</protein>
<dbReference type="NCBIfam" id="TIGR02246">
    <property type="entry name" value="SgcJ/EcaC family oxidoreductase"/>
    <property type="match status" value="1"/>
</dbReference>
<dbReference type="Proteomes" id="UP000265768">
    <property type="component" value="Unassembled WGS sequence"/>
</dbReference>
<sequence length="135" mass="14478">MNDQIHDLLTRLTEAWNAGDAAAYAALFTEDADYVTFLGRNTPGRQAIEHVHRALFEGPLKGSRLAPMTTAAKIRFIRPDVAVIVAEGGSGLDGSAGPDPDRASTITLVAVRDEDAWRFTSFQNTRRVPAPGGAS</sequence>
<feature type="domain" description="DUF4440" evidence="1">
    <location>
        <begin position="5"/>
        <end position="118"/>
    </location>
</feature>
<dbReference type="OrthoDB" id="582586at2"/>
<dbReference type="RefSeq" id="WP_119930700.1">
    <property type="nucleotide sequence ID" value="NZ_QZEY01000020.1"/>
</dbReference>
<dbReference type="InterPro" id="IPR032710">
    <property type="entry name" value="NTF2-like_dom_sf"/>
</dbReference>
<dbReference type="InterPro" id="IPR027843">
    <property type="entry name" value="DUF4440"/>
</dbReference>
<name>A0A3A4ATY8_9ACTN</name>
<evidence type="ECO:0000313" key="2">
    <source>
        <dbReference type="EMBL" id="RJL23002.1"/>
    </source>
</evidence>
<evidence type="ECO:0000259" key="1">
    <source>
        <dbReference type="Pfam" id="PF14534"/>
    </source>
</evidence>
<accession>A0A3A4ATY8</accession>
<organism evidence="2 3">
    <name type="scientific">Bailinhaonella thermotolerans</name>
    <dbReference type="NCBI Taxonomy" id="1070861"/>
    <lineage>
        <taxon>Bacteria</taxon>
        <taxon>Bacillati</taxon>
        <taxon>Actinomycetota</taxon>
        <taxon>Actinomycetes</taxon>
        <taxon>Streptosporangiales</taxon>
        <taxon>Streptosporangiaceae</taxon>
        <taxon>Bailinhaonella</taxon>
    </lineage>
</organism>
<dbReference type="SUPFAM" id="SSF54427">
    <property type="entry name" value="NTF2-like"/>
    <property type="match status" value="1"/>
</dbReference>
<proteinExistence type="predicted"/>